<accession>A0A835P162</accession>
<evidence type="ECO:0000313" key="16">
    <source>
        <dbReference type="Proteomes" id="UP000618051"/>
    </source>
</evidence>
<keyword evidence="16" id="KW-1185">Reference proteome</keyword>
<dbReference type="Pfam" id="PF00153">
    <property type="entry name" value="Mito_carr"/>
    <property type="match status" value="1"/>
</dbReference>
<reference evidence="15 16" key="2">
    <citation type="journal article" date="2021" name="J. Hered.">
        <title>Feather Gene Expression Elucidates the Developmental Basis of Plumage Iridescence in African Starlings.</title>
        <authorList>
            <person name="Rubenstein D.R."/>
            <person name="Corvelo A."/>
            <person name="MacManes M.D."/>
            <person name="Maia R."/>
            <person name="Narzisi G."/>
            <person name="Rousaki A."/>
            <person name="Vandenabeele P."/>
            <person name="Shawkey M.D."/>
            <person name="Solomon J."/>
        </authorList>
    </citation>
    <scope>NUCLEOTIDE SEQUENCE [LARGE SCALE GENOMIC DNA]</scope>
    <source>
        <strain evidence="15">SS15</strain>
    </source>
</reference>
<evidence type="ECO:0000256" key="9">
    <source>
        <dbReference type="ARBA" id="ARBA00037638"/>
    </source>
</evidence>
<proteinExistence type="inferred from homology"/>
<evidence type="ECO:0000256" key="6">
    <source>
        <dbReference type="ARBA" id="ARBA00022989"/>
    </source>
</evidence>
<gene>
    <name evidence="15" type="ORF">IHE44_0003604</name>
    <name evidence="14" type="ORF">IHE44_003169</name>
</gene>
<dbReference type="EMBL" id="JADDUC010000016">
    <property type="protein sequence ID" value="KAG0127221.1"/>
    <property type="molecule type" value="Genomic_DNA"/>
</dbReference>
<dbReference type="OrthoDB" id="276989at2759"/>
<dbReference type="Proteomes" id="UP000618051">
    <property type="component" value="Unassembled WGS sequence"/>
</dbReference>
<comment type="catalytic activity">
    <reaction evidence="8">
        <text>S-adenosyl-L-homocysteine(out) + S-adenosyl-L-methionine(in) = S-adenosyl-L-homocysteine(in) + S-adenosyl-L-methionine(out)</text>
        <dbReference type="Rhea" id="RHEA:75479"/>
        <dbReference type="ChEBI" id="CHEBI:57856"/>
        <dbReference type="ChEBI" id="CHEBI:59789"/>
    </reaction>
</comment>
<protein>
    <recommendedName>
        <fullName evidence="10">Mitochondrial S-adenosylmethionine carrier protein</fullName>
    </recommendedName>
    <alternativeName>
        <fullName evidence="11">Solute carrier family 25 member 26</fullName>
    </alternativeName>
</protein>
<feature type="repeat" description="Solcar" evidence="12">
    <location>
        <begin position="30"/>
        <end position="117"/>
    </location>
</feature>
<evidence type="ECO:0000256" key="1">
    <source>
        <dbReference type="ARBA" id="ARBA00004141"/>
    </source>
</evidence>
<evidence type="ECO:0000256" key="10">
    <source>
        <dbReference type="ARBA" id="ARBA00039950"/>
    </source>
</evidence>
<evidence type="ECO:0000256" key="7">
    <source>
        <dbReference type="ARBA" id="ARBA00023136"/>
    </source>
</evidence>
<reference evidence="14" key="1">
    <citation type="submission" date="2020-10" db="EMBL/GenBank/DDBJ databases">
        <title>Feather gene expression reveals the developmental basis of iridescence in African starlings.</title>
        <authorList>
            <person name="Rubenstein D.R."/>
        </authorList>
    </citation>
    <scope>NUCLEOTIDE SEQUENCE</scope>
    <source>
        <strain evidence="14">SS15</strain>
        <tissue evidence="14">Liver</tissue>
    </source>
</reference>
<dbReference type="Gene3D" id="1.50.40.10">
    <property type="entry name" value="Mitochondrial carrier domain"/>
    <property type="match status" value="1"/>
</dbReference>
<evidence type="ECO:0000256" key="3">
    <source>
        <dbReference type="ARBA" id="ARBA00022448"/>
    </source>
</evidence>
<keyword evidence="5" id="KW-0677">Repeat</keyword>
<evidence type="ECO:0000256" key="2">
    <source>
        <dbReference type="ARBA" id="ARBA00006375"/>
    </source>
</evidence>
<dbReference type="InterPro" id="IPR023395">
    <property type="entry name" value="MCP_dom_sf"/>
</dbReference>
<comment type="subcellular location">
    <subcellularLocation>
        <location evidence="1">Membrane</location>
        <topology evidence="1">Multi-pass membrane protein</topology>
    </subcellularLocation>
</comment>
<evidence type="ECO:0000313" key="15">
    <source>
        <dbReference type="EMBL" id="KAI1234548.1"/>
    </source>
</evidence>
<evidence type="ECO:0000313" key="14">
    <source>
        <dbReference type="EMBL" id="KAG0127221.1"/>
    </source>
</evidence>
<keyword evidence="7 12" id="KW-0472">Membrane</keyword>
<evidence type="ECO:0000256" key="11">
    <source>
        <dbReference type="ARBA" id="ARBA00041876"/>
    </source>
</evidence>
<dbReference type="SUPFAM" id="SSF103506">
    <property type="entry name" value="Mitochondrial carrier"/>
    <property type="match status" value="1"/>
</dbReference>
<name>A0A835P162_9PASS</name>
<evidence type="ECO:0000256" key="4">
    <source>
        <dbReference type="ARBA" id="ARBA00022692"/>
    </source>
</evidence>
<dbReference type="PANTHER" id="PTHR45667">
    <property type="entry name" value="S-ADENOSYLMETHIONINE MITOCHONDRIAL CARRIER PROTEIN"/>
    <property type="match status" value="1"/>
</dbReference>
<evidence type="ECO:0000256" key="5">
    <source>
        <dbReference type="ARBA" id="ARBA00022737"/>
    </source>
</evidence>
<keyword evidence="6" id="KW-1133">Transmembrane helix</keyword>
<comment type="similarity">
    <text evidence="2 13">Belongs to the mitochondrial carrier (TC 2.A.29) family.</text>
</comment>
<dbReference type="AlphaFoldDB" id="A0A835P162"/>
<reference evidence="15" key="3">
    <citation type="submission" date="2022-01" db="EMBL/GenBank/DDBJ databases">
        <authorList>
            <person name="Rubenstein D.R."/>
        </authorList>
    </citation>
    <scope>NUCLEOTIDE SEQUENCE</scope>
    <source>
        <strain evidence="15">SS15</strain>
        <tissue evidence="15">Liver</tissue>
    </source>
</reference>
<sequence>MDHLGAPDLLVKRSYVSPGVLLQIFKDVGYSFLSGTVSPLGVLKGGFAAAVTTPLDVAKTRIMLAKVFSSAEREPVGEAWIAEVTGGSLFAGVVPRMAAISLGGFIFLGTYEKTRQLLL</sequence>
<dbReference type="InterPro" id="IPR018108">
    <property type="entry name" value="MCP_transmembrane"/>
</dbReference>
<keyword evidence="3 13" id="KW-0813">Transport</keyword>
<evidence type="ECO:0000256" key="12">
    <source>
        <dbReference type="PROSITE-ProRule" id="PRU00282"/>
    </source>
</evidence>
<dbReference type="EMBL" id="JADDUC020000015">
    <property type="protein sequence ID" value="KAI1234548.1"/>
    <property type="molecule type" value="Genomic_DNA"/>
</dbReference>
<comment type="caution">
    <text evidence="14">The sequence shown here is derived from an EMBL/GenBank/DDBJ whole genome shotgun (WGS) entry which is preliminary data.</text>
</comment>
<evidence type="ECO:0000256" key="8">
    <source>
        <dbReference type="ARBA" id="ARBA00035847"/>
    </source>
</evidence>
<dbReference type="PROSITE" id="PS50920">
    <property type="entry name" value="SOLCAR"/>
    <property type="match status" value="1"/>
</dbReference>
<organism evidence="14">
    <name type="scientific">Lamprotornis superbus</name>
    <dbReference type="NCBI Taxonomy" id="245042"/>
    <lineage>
        <taxon>Eukaryota</taxon>
        <taxon>Metazoa</taxon>
        <taxon>Chordata</taxon>
        <taxon>Craniata</taxon>
        <taxon>Vertebrata</taxon>
        <taxon>Euteleostomi</taxon>
        <taxon>Archelosauria</taxon>
        <taxon>Archosauria</taxon>
        <taxon>Dinosauria</taxon>
        <taxon>Saurischia</taxon>
        <taxon>Theropoda</taxon>
        <taxon>Coelurosauria</taxon>
        <taxon>Aves</taxon>
        <taxon>Neognathae</taxon>
        <taxon>Neoaves</taxon>
        <taxon>Telluraves</taxon>
        <taxon>Australaves</taxon>
        <taxon>Passeriformes</taxon>
        <taxon>Sturnidae</taxon>
        <taxon>Lamprotornis</taxon>
    </lineage>
</organism>
<evidence type="ECO:0000256" key="13">
    <source>
        <dbReference type="RuleBase" id="RU000488"/>
    </source>
</evidence>
<keyword evidence="4 12" id="KW-0812">Transmembrane</keyword>
<dbReference type="GO" id="GO:0016020">
    <property type="term" value="C:membrane"/>
    <property type="evidence" value="ECO:0007669"/>
    <property type="project" value="UniProtKB-SubCell"/>
</dbReference>
<comment type="function">
    <text evidence="9">Mitochondrial S-adenosyl-L-methionine/S-adenosyl-L-homocysteine antiporter. Mediates the exchange of cytosolic S-adenosyl-L-methionine, the predominant methyl-group donor for macromolecule methylation processes, for mitochondrial S-adenosylhomocysteine(SAH), a by-product of methylation reactions.</text>
</comment>